<name>A0A4Z0YWI8_9PEZI</name>
<dbReference type="Gene3D" id="1.10.238.10">
    <property type="entry name" value="EF-hand"/>
    <property type="match status" value="1"/>
</dbReference>
<feature type="compositionally biased region" description="Basic and acidic residues" evidence="2">
    <location>
        <begin position="276"/>
        <end position="287"/>
    </location>
</feature>
<dbReference type="Gene3D" id="1.10.238.200">
    <property type="entry name" value="Cullin, PONY binding domain"/>
    <property type="match status" value="1"/>
</dbReference>
<accession>A0A4Z0YWI8</accession>
<evidence type="ECO:0000313" key="6">
    <source>
        <dbReference type="Proteomes" id="UP000297716"/>
    </source>
</evidence>
<dbReference type="STRING" id="37992.A0A4Z0YWI8"/>
<dbReference type="Pfam" id="PF03556">
    <property type="entry name" value="Cullin_binding"/>
    <property type="match status" value="1"/>
</dbReference>
<reference evidence="5 6" key="1">
    <citation type="submission" date="2019-03" db="EMBL/GenBank/DDBJ databases">
        <title>Draft genome sequence of Xylaria hypoxylon DSM 108379, a ubiquitous saprotrophic-parasitic fungi on hardwood.</title>
        <authorList>
            <person name="Buettner E."/>
            <person name="Leonhardt S."/>
            <person name="Gebauer A.M."/>
            <person name="Liers C."/>
            <person name="Hofrichter M."/>
            <person name="Kellner H."/>
        </authorList>
    </citation>
    <scope>NUCLEOTIDE SEQUENCE [LARGE SCALE GENOMIC DNA]</scope>
    <source>
        <strain evidence="5 6">DSM 108379</strain>
    </source>
</reference>
<dbReference type="PROSITE" id="PS51229">
    <property type="entry name" value="DCUN1"/>
    <property type="match status" value="1"/>
</dbReference>
<evidence type="ECO:0000313" key="5">
    <source>
        <dbReference type="EMBL" id="TGJ88454.1"/>
    </source>
</evidence>
<comment type="function">
    <text evidence="1">Neddylation of cullins play an essential role in the regulation of SCF-type complexes activity.</text>
</comment>
<dbReference type="InterPro" id="IPR014764">
    <property type="entry name" value="DCN-prot"/>
</dbReference>
<dbReference type="AlphaFoldDB" id="A0A4Z0YWI8"/>
<dbReference type="InterPro" id="IPR005176">
    <property type="entry name" value="PONY_dom"/>
</dbReference>
<proteinExistence type="predicted"/>
<feature type="domain" description="DCUN1" evidence="4">
    <location>
        <begin position="32"/>
        <end position="236"/>
    </location>
</feature>
<dbReference type="PANTHER" id="PTHR12281">
    <property type="entry name" value="RP42 RELATED"/>
    <property type="match status" value="1"/>
</dbReference>
<dbReference type="PANTHER" id="PTHR12281:SF31">
    <property type="entry name" value="DCN1-LIKE PROTEIN 3"/>
    <property type="match status" value="1"/>
</dbReference>
<protein>
    <recommendedName>
        <fullName evidence="1">Defective in cullin neddylation protein</fullName>
    </recommendedName>
</protein>
<dbReference type="GO" id="GO:0032182">
    <property type="term" value="F:ubiquitin-like protein binding"/>
    <property type="evidence" value="ECO:0007669"/>
    <property type="project" value="TreeGrafter"/>
</dbReference>
<organism evidence="5 6">
    <name type="scientific">Xylaria hypoxylon</name>
    <dbReference type="NCBI Taxonomy" id="37992"/>
    <lineage>
        <taxon>Eukaryota</taxon>
        <taxon>Fungi</taxon>
        <taxon>Dikarya</taxon>
        <taxon>Ascomycota</taxon>
        <taxon>Pezizomycotina</taxon>
        <taxon>Sordariomycetes</taxon>
        <taxon>Xylariomycetidae</taxon>
        <taxon>Xylariales</taxon>
        <taxon>Xylariaceae</taxon>
        <taxon>Xylaria</taxon>
    </lineage>
</organism>
<evidence type="ECO:0000256" key="2">
    <source>
        <dbReference type="SAM" id="MobiDB-lite"/>
    </source>
</evidence>
<feature type="signal peptide" evidence="3">
    <location>
        <begin position="1"/>
        <end position="26"/>
    </location>
</feature>
<dbReference type="GO" id="GO:0045116">
    <property type="term" value="P:protein neddylation"/>
    <property type="evidence" value="ECO:0007669"/>
    <property type="project" value="TreeGrafter"/>
</dbReference>
<evidence type="ECO:0000256" key="1">
    <source>
        <dbReference type="RuleBase" id="RU410713"/>
    </source>
</evidence>
<gene>
    <name evidence="5" type="ORF">E0Z10_g280</name>
</gene>
<dbReference type="OrthoDB" id="27198at2759"/>
<keyword evidence="3" id="KW-0732">Signal</keyword>
<sequence length="287" mass="32355">MNEFALYLRLFTGLLGFFQANGGGSGAPPGANKDTQLNQFFDSLRNEQEDGKDTLGADSAMGYLDSIGVGLEDASLFLVVELLQAPSIGEIPRAGFVNGWKETGVEVKTETQATHLKHLAGLMARERDLFRKVYRYAFVAGKEGEQRALSLEMALLYWDTLFKKPGQSWVGSSAKIDWLNEWRIFLQENWKRSVNRDMWNQTLEFAFKSIDDESLDFWNEDGAWPGVIDEFVACALILVRLSWRAHSEGPTPPERGRREGYYFNEDTTSQSGDEPINEKGGEERESS</sequence>
<dbReference type="GO" id="GO:0000151">
    <property type="term" value="C:ubiquitin ligase complex"/>
    <property type="evidence" value="ECO:0007669"/>
    <property type="project" value="TreeGrafter"/>
</dbReference>
<comment type="caution">
    <text evidence="5">The sequence shown here is derived from an EMBL/GenBank/DDBJ whole genome shotgun (WGS) entry which is preliminary data.</text>
</comment>
<dbReference type="InterPro" id="IPR042460">
    <property type="entry name" value="DCN1-like_PONY"/>
</dbReference>
<evidence type="ECO:0000259" key="4">
    <source>
        <dbReference type="PROSITE" id="PS51229"/>
    </source>
</evidence>
<dbReference type="EMBL" id="SKBN01000003">
    <property type="protein sequence ID" value="TGJ88454.1"/>
    <property type="molecule type" value="Genomic_DNA"/>
</dbReference>
<dbReference type="GO" id="GO:0097602">
    <property type="term" value="F:cullin family protein binding"/>
    <property type="evidence" value="ECO:0007669"/>
    <property type="project" value="TreeGrafter"/>
</dbReference>
<dbReference type="GO" id="GO:0031624">
    <property type="term" value="F:ubiquitin conjugating enzyme binding"/>
    <property type="evidence" value="ECO:0007669"/>
    <property type="project" value="TreeGrafter"/>
</dbReference>
<feature type="chain" id="PRO_5021442633" description="Defective in cullin neddylation protein" evidence="3">
    <location>
        <begin position="27"/>
        <end position="287"/>
    </location>
</feature>
<feature type="region of interest" description="Disordered" evidence="2">
    <location>
        <begin position="247"/>
        <end position="287"/>
    </location>
</feature>
<dbReference type="Proteomes" id="UP000297716">
    <property type="component" value="Unassembled WGS sequence"/>
</dbReference>
<evidence type="ECO:0000256" key="3">
    <source>
        <dbReference type="SAM" id="SignalP"/>
    </source>
</evidence>
<keyword evidence="6" id="KW-1185">Reference proteome</keyword>